<evidence type="ECO:0000313" key="3">
    <source>
        <dbReference type="WBParaSite" id="Csp11.Scaffold630.g16695.t1"/>
    </source>
</evidence>
<evidence type="ECO:0000313" key="2">
    <source>
        <dbReference type="Proteomes" id="UP000095282"/>
    </source>
</evidence>
<dbReference type="WBParaSite" id="Csp11.Scaffold630.g16695.t1">
    <property type="protein sequence ID" value="Csp11.Scaffold630.g16695.t1"/>
    <property type="gene ID" value="Csp11.Scaffold630.g16695"/>
</dbReference>
<dbReference type="STRING" id="1561998.A0A1I7UJV9"/>
<sequence>MKTAVCLLLFFTVNCQKISGDVGNEMEIQSDIVTIDPNPFNIPTINWDDILKNIPTVPPLVLPTLDPNFWQNLPTLPTIPPLVFPTPTPRTSQCTYKLNQEILSNETFSNSLNYTNSQSVVDALIVQSVSVCNGFQTQKLTDLSNKYGVLITDVQDIVPYFSTSDLRKLTLSILQGDSGQVFNLFFSKTLENLTNPTVTLKLSKASSQISMLQFDLLLNPI</sequence>
<keyword evidence="2" id="KW-1185">Reference proteome</keyword>
<protein>
    <submittedName>
        <fullName evidence="3">Recep_L_domain domain-containing protein</fullName>
    </submittedName>
</protein>
<evidence type="ECO:0000256" key="1">
    <source>
        <dbReference type="SAM" id="SignalP"/>
    </source>
</evidence>
<accession>A0A1I7UJV9</accession>
<keyword evidence="1" id="KW-0732">Signal</keyword>
<reference evidence="3" key="1">
    <citation type="submission" date="2016-11" db="UniProtKB">
        <authorList>
            <consortium name="WormBaseParasite"/>
        </authorList>
    </citation>
    <scope>IDENTIFICATION</scope>
</reference>
<dbReference type="AlphaFoldDB" id="A0A1I7UJV9"/>
<feature type="signal peptide" evidence="1">
    <location>
        <begin position="1"/>
        <end position="20"/>
    </location>
</feature>
<dbReference type="eggNOG" id="ENOG502R8Q0">
    <property type="taxonomic scope" value="Eukaryota"/>
</dbReference>
<proteinExistence type="predicted"/>
<feature type="chain" id="PRO_5009309081" evidence="1">
    <location>
        <begin position="21"/>
        <end position="221"/>
    </location>
</feature>
<organism evidence="2 3">
    <name type="scientific">Caenorhabditis tropicalis</name>
    <dbReference type="NCBI Taxonomy" id="1561998"/>
    <lineage>
        <taxon>Eukaryota</taxon>
        <taxon>Metazoa</taxon>
        <taxon>Ecdysozoa</taxon>
        <taxon>Nematoda</taxon>
        <taxon>Chromadorea</taxon>
        <taxon>Rhabditida</taxon>
        <taxon>Rhabditina</taxon>
        <taxon>Rhabditomorpha</taxon>
        <taxon>Rhabditoidea</taxon>
        <taxon>Rhabditidae</taxon>
        <taxon>Peloderinae</taxon>
        <taxon>Caenorhabditis</taxon>
    </lineage>
</organism>
<dbReference type="Proteomes" id="UP000095282">
    <property type="component" value="Unplaced"/>
</dbReference>
<name>A0A1I7UJV9_9PELO</name>